<evidence type="ECO:0000313" key="1">
    <source>
        <dbReference type="EMBL" id="KAJ4148267.1"/>
    </source>
</evidence>
<dbReference type="EMBL" id="JAJHUN010000010">
    <property type="protein sequence ID" value="KAJ4148267.1"/>
    <property type="molecule type" value="Genomic_DNA"/>
</dbReference>
<reference evidence="1" key="1">
    <citation type="journal article" date="2023" name="Access Microbiol">
        <title>De-novo genome assembly for Akanthomyces muscarius, a biocontrol agent of insect agricultural pests.</title>
        <authorList>
            <person name="Erdos Z."/>
            <person name="Studholme D.J."/>
            <person name="Raymond B."/>
            <person name="Sharma M."/>
        </authorList>
    </citation>
    <scope>NUCLEOTIDE SEQUENCE</scope>
    <source>
        <strain evidence="1">Ve6</strain>
    </source>
</reference>
<dbReference type="AlphaFoldDB" id="A0A9W8UJK0"/>
<name>A0A9W8UJK0_AKAMU</name>
<protein>
    <submittedName>
        <fullName evidence="1">Uncharacterized protein</fullName>
    </submittedName>
</protein>
<accession>A0A9W8UJK0</accession>
<comment type="caution">
    <text evidence="1">The sequence shown here is derived from an EMBL/GenBank/DDBJ whole genome shotgun (WGS) entry which is preliminary data.</text>
</comment>
<sequence>MESKIFREIDGIKEIVYHLFKDEPRFKHDRHCHSWCSLAAFSYGPEPKDWKFTWELQWEEMVGQFWELIDNPPLKLPGAWVD</sequence>
<evidence type="ECO:0000313" key="2">
    <source>
        <dbReference type="Proteomes" id="UP001144673"/>
    </source>
</evidence>
<proteinExistence type="predicted"/>
<dbReference type="GeneID" id="80889905"/>
<gene>
    <name evidence="1" type="ORF">LMH87_002746</name>
</gene>
<organism evidence="1 2">
    <name type="scientific">Akanthomyces muscarius</name>
    <name type="common">Entomopathogenic fungus</name>
    <name type="synonym">Lecanicillium muscarium</name>
    <dbReference type="NCBI Taxonomy" id="2231603"/>
    <lineage>
        <taxon>Eukaryota</taxon>
        <taxon>Fungi</taxon>
        <taxon>Dikarya</taxon>
        <taxon>Ascomycota</taxon>
        <taxon>Pezizomycotina</taxon>
        <taxon>Sordariomycetes</taxon>
        <taxon>Hypocreomycetidae</taxon>
        <taxon>Hypocreales</taxon>
        <taxon>Cordycipitaceae</taxon>
        <taxon>Akanthomyces</taxon>
    </lineage>
</organism>
<dbReference type="Proteomes" id="UP001144673">
    <property type="component" value="Chromosome 3"/>
</dbReference>
<keyword evidence="2" id="KW-1185">Reference proteome</keyword>
<dbReference type="KEGG" id="amus:LMH87_002746"/>
<dbReference type="RefSeq" id="XP_056051208.1">
    <property type="nucleotide sequence ID" value="XM_056194252.1"/>
</dbReference>